<accession>M1LPL0</accession>
<gene>
    <name evidence="1" type="ORF">Cspa_c09940</name>
</gene>
<keyword evidence="2" id="KW-1185">Reference proteome</keyword>
<proteinExistence type="predicted"/>
<name>M1LPL0_9CLOT</name>
<organism evidence="1 2">
    <name type="scientific">Clostridium saccharoperbutylacetonicum N1-4(HMT)</name>
    <dbReference type="NCBI Taxonomy" id="931276"/>
    <lineage>
        <taxon>Bacteria</taxon>
        <taxon>Bacillati</taxon>
        <taxon>Bacillota</taxon>
        <taxon>Clostridia</taxon>
        <taxon>Eubacteriales</taxon>
        <taxon>Clostridiaceae</taxon>
        <taxon>Clostridium</taxon>
    </lineage>
</organism>
<protein>
    <submittedName>
        <fullName evidence="1">Uncharacterized protein</fullName>
    </submittedName>
</protein>
<reference evidence="1 2" key="1">
    <citation type="submission" date="2013-02" db="EMBL/GenBank/DDBJ databases">
        <title>Genome sequence of Clostridium saccharoperbutylacetonicum N1-4(HMT).</title>
        <authorList>
            <person name="Poehlein A."/>
            <person name="Daniel R."/>
        </authorList>
    </citation>
    <scope>NUCLEOTIDE SEQUENCE [LARGE SCALE GENOMIC DNA]</scope>
    <source>
        <strain evidence="2">N1-4(HMT)</strain>
    </source>
</reference>
<dbReference type="PATRIC" id="fig|931276.5.peg.950"/>
<dbReference type="EMBL" id="CP004121">
    <property type="protein sequence ID" value="AGF54770.1"/>
    <property type="molecule type" value="Genomic_DNA"/>
</dbReference>
<evidence type="ECO:0000313" key="2">
    <source>
        <dbReference type="Proteomes" id="UP000011728"/>
    </source>
</evidence>
<evidence type="ECO:0000313" key="1">
    <source>
        <dbReference type="EMBL" id="AGF54770.1"/>
    </source>
</evidence>
<dbReference type="HOGENOM" id="CLU_3151366_0_0_9"/>
<dbReference type="Proteomes" id="UP000011728">
    <property type="component" value="Chromosome"/>
</dbReference>
<sequence length="48" mass="5819">MFKLIKTLKDIKEKQQLIEDRLNKKTTNFNKEWNKWGKINTETGKKLP</sequence>
<dbReference type="AlphaFoldDB" id="M1LPL0"/>
<dbReference type="RefSeq" id="WP_015391095.1">
    <property type="nucleotide sequence ID" value="NC_020291.1"/>
</dbReference>
<dbReference type="KEGG" id="csr:Cspa_c09940"/>